<name>A0A3B0WVF9_9ZZZZ</name>
<feature type="compositionally biased region" description="Basic residues" evidence="1">
    <location>
        <begin position="20"/>
        <end position="37"/>
    </location>
</feature>
<sequence>MANSLFDQLKKAGLVDEKKAKKVKKQKYQQAKQKKGKKGEAVVSEATLLAEQAAKQKAEQDRKLNLERQKQQEKKAQQAAVGQMIESNRLTNHAGNVAYNFVDGCAVKTLNVTQKIHKQLIAETLRIARFKGGYVLLAEEAAQKIQQRDDSVLIPLAGQDDSLSEEDKDYYAQFEVPDDLVW</sequence>
<evidence type="ECO:0000313" key="2">
    <source>
        <dbReference type="EMBL" id="VAW48316.1"/>
    </source>
</evidence>
<evidence type="ECO:0008006" key="3">
    <source>
        <dbReference type="Google" id="ProtNLM"/>
    </source>
</evidence>
<dbReference type="AlphaFoldDB" id="A0A3B0WVF9"/>
<reference evidence="2" key="1">
    <citation type="submission" date="2018-06" db="EMBL/GenBank/DDBJ databases">
        <authorList>
            <person name="Zhirakovskaya E."/>
        </authorList>
    </citation>
    <scope>NUCLEOTIDE SEQUENCE</scope>
</reference>
<evidence type="ECO:0000256" key="1">
    <source>
        <dbReference type="SAM" id="MobiDB-lite"/>
    </source>
</evidence>
<organism evidence="2">
    <name type="scientific">hydrothermal vent metagenome</name>
    <dbReference type="NCBI Taxonomy" id="652676"/>
    <lineage>
        <taxon>unclassified sequences</taxon>
        <taxon>metagenomes</taxon>
        <taxon>ecological metagenomes</taxon>
    </lineage>
</organism>
<accession>A0A3B0WVF9</accession>
<proteinExistence type="predicted"/>
<dbReference type="EMBL" id="UOFC01000202">
    <property type="protein sequence ID" value="VAW48316.1"/>
    <property type="molecule type" value="Genomic_DNA"/>
</dbReference>
<dbReference type="Pfam" id="PF09831">
    <property type="entry name" value="DUF2058"/>
    <property type="match status" value="1"/>
</dbReference>
<feature type="region of interest" description="Disordered" evidence="1">
    <location>
        <begin position="19"/>
        <end position="40"/>
    </location>
</feature>
<protein>
    <recommendedName>
        <fullName evidence="3">Nucleoprotein/polynucleotide-associated enzyme</fullName>
    </recommendedName>
</protein>
<gene>
    <name evidence="2" type="ORF">MNBD_GAMMA03-1258</name>
</gene>
<dbReference type="InterPro" id="IPR018636">
    <property type="entry name" value="DUF2058"/>
</dbReference>